<evidence type="ECO:0000313" key="2">
    <source>
        <dbReference type="EMBL" id="CAK9273346.1"/>
    </source>
</evidence>
<dbReference type="Proteomes" id="UP001497444">
    <property type="component" value="Chromosome 5"/>
</dbReference>
<keyword evidence="3" id="KW-1185">Reference proteome</keyword>
<evidence type="ECO:0000313" key="3">
    <source>
        <dbReference type="Proteomes" id="UP001497444"/>
    </source>
</evidence>
<gene>
    <name evidence="2" type="ORF">CSSPJE1EN1_LOCUS18824</name>
</gene>
<organism evidence="2 3">
    <name type="scientific">Sphagnum jensenii</name>
    <dbReference type="NCBI Taxonomy" id="128206"/>
    <lineage>
        <taxon>Eukaryota</taxon>
        <taxon>Viridiplantae</taxon>
        <taxon>Streptophyta</taxon>
        <taxon>Embryophyta</taxon>
        <taxon>Bryophyta</taxon>
        <taxon>Sphagnophytina</taxon>
        <taxon>Sphagnopsida</taxon>
        <taxon>Sphagnales</taxon>
        <taxon>Sphagnaceae</taxon>
        <taxon>Sphagnum</taxon>
    </lineage>
</organism>
<feature type="compositionally biased region" description="Polar residues" evidence="1">
    <location>
        <begin position="66"/>
        <end position="95"/>
    </location>
</feature>
<feature type="region of interest" description="Disordered" evidence="1">
    <location>
        <begin position="66"/>
        <end position="118"/>
    </location>
</feature>
<sequence>MKPVTTTTTFQTVTKSGGERSLDRTTKSFLDAHKTVTRSLLANGFGDEDDPWAAIAAPLPSTTVRALNSSSPAVPKATGSSAPRVQQAEHVTNNGAGHGRVQRTISSTYETQSPTHPM</sequence>
<dbReference type="EMBL" id="OZ020100">
    <property type="protein sequence ID" value="CAK9273346.1"/>
    <property type="molecule type" value="Genomic_DNA"/>
</dbReference>
<reference evidence="2" key="1">
    <citation type="submission" date="2024-02" db="EMBL/GenBank/DDBJ databases">
        <authorList>
            <consortium name="ELIXIR-Norway"/>
            <consortium name="Elixir Norway"/>
        </authorList>
    </citation>
    <scope>NUCLEOTIDE SEQUENCE</scope>
</reference>
<protein>
    <submittedName>
        <fullName evidence="2">Uncharacterized protein</fullName>
    </submittedName>
</protein>
<name>A0ABP0X4I2_9BRYO</name>
<feature type="compositionally biased region" description="Polar residues" evidence="1">
    <location>
        <begin position="103"/>
        <end position="118"/>
    </location>
</feature>
<proteinExistence type="predicted"/>
<accession>A0ABP0X4I2</accession>
<evidence type="ECO:0000256" key="1">
    <source>
        <dbReference type="SAM" id="MobiDB-lite"/>
    </source>
</evidence>